<dbReference type="EMBL" id="DSDM01000023">
    <property type="protein sequence ID" value="HDQ88600.1"/>
    <property type="molecule type" value="Genomic_DNA"/>
</dbReference>
<comment type="pathway">
    <text evidence="3">Lipid metabolism; fatty acid biosynthesis.</text>
</comment>
<keyword evidence="2 3" id="KW-0597">Phosphoprotein</keyword>
<dbReference type="HAMAP" id="MF_01217">
    <property type="entry name" value="Acyl_carrier"/>
    <property type="match status" value="1"/>
</dbReference>
<reference evidence="5" key="1">
    <citation type="journal article" date="2020" name="mSystems">
        <title>Genome- and Community-Level Interaction Insights into Carbon Utilization and Element Cycling Functions of Hydrothermarchaeota in Hydrothermal Sediment.</title>
        <authorList>
            <person name="Zhou Z."/>
            <person name="Liu Y."/>
            <person name="Xu W."/>
            <person name="Pan J."/>
            <person name="Luo Z.H."/>
            <person name="Li M."/>
        </authorList>
    </citation>
    <scope>NUCLEOTIDE SEQUENCE [LARGE SCALE GENOMIC DNA]</scope>
    <source>
        <strain evidence="5">SpSt-1219</strain>
    </source>
</reference>
<dbReference type="SUPFAM" id="SSF47336">
    <property type="entry name" value="ACP-like"/>
    <property type="match status" value="1"/>
</dbReference>
<dbReference type="Gene3D" id="1.10.1200.10">
    <property type="entry name" value="ACP-like"/>
    <property type="match status" value="1"/>
</dbReference>
<keyword evidence="3" id="KW-0444">Lipid biosynthesis</keyword>
<dbReference type="GO" id="GO:0000036">
    <property type="term" value="F:acyl carrier activity"/>
    <property type="evidence" value="ECO:0007669"/>
    <property type="project" value="UniProtKB-UniRule"/>
</dbReference>
<gene>
    <name evidence="3" type="primary">acpP</name>
    <name evidence="5" type="ORF">ENN92_00405</name>
</gene>
<evidence type="ECO:0000313" key="5">
    <source>
        <dbReference type="EMBL" id="HDQ88600.1"/>
    </source>
</evidence>
<dbReference type="InterPro" id="IPR003231">
    <property type="entry name" value="ACP"/>
</dbReference>
<comment type="PTM">
    <text evidence="3">4'-phosphopantetheine is transferred from CoA to a specific serine of apo-ACP by AcpS. This modification is essential for activity because fatty acids are bound in thioester linkage to the sulfhydryl of the prosthetic group.</text>
</comment>
<keyword evidence="1 3" id="KW-0596">Phosphopantetheine</keyword>
<name>A0A7C1HYR2_UNCKA</name>
<keyword evidence="3" id="KW-0275">Fatty acid biosynthesis</keyword>
<proteinExistence type="inferred from homology"/>
<evidence type="ECO:0000256" key="3">
    <source>
        <dbReference type="HAMAP-Rule" id="MF_01217"/>
    </source>
</evidence>
<comment type="similarity">
    <text evidence="3">Belongs to the acyl carrier protein (ACP) family.</text>
</comment>
<accession>A0A7C1HYR2</accession>
<keyword evidence="3" id="KW-0963">Cytoplasm</keyword>
<feature type="domain" description="Carrier" evidence="4">
    <location>
        <begin position="5"/>
        <end position="68"/>
    </location>
</feature>
<keyword evidence="3" id="KW-0276">Fatty acid metabolism</keyword>
<protein>
    <recommendedName>
        <fullName evidence="3">Acyl carrier protein</fullName>
        <shortName evidence="3">ACP</shortName>
    </recommendedName>
</protein>
<dbReference type="InterPro" id="IPR009081">
    <property type="entry name" value="PP-bd_ACP"/>
</dbReference>
<organism evidence="5">
    <name type="scientific">candidate division WWE3 bacterium</name>
    <dbReference type="NCBI Taxonomy" id="2053526"/>
    <lineage>
        <taxon>Bacteria</taxon>
        <taxon>Katanobacteria</taxon>
    </lineage>
</organism>
<comment type="subcellular location">
    <subcellularLocation>
        <location evidence="3">Cytoplasm</location>
    </subcellularLocation>
</comment>
<keyword evidence="3" id="KW-0443">Lipid metabolism</keyword>
<dbReference type="Pfam" id="PF00550">
    <property type="entry name" value="PP-binding"/>
    <property type="match status" value="1"/>
</dbReference>
<comment type="function">
    <text evidence="3">Carrier of the growing fatty acid chain in fatty acid biosynthesis.</text>
</comment>
<dbReference type="Proteomes" id="UP000886066">
    <property type="component" value="Unassembled WGS sequence"/>
</dbReference>
<sequence>MYLKKIQKLIANKMGLEPQEIEPASDFAEDLNMGELEVMELIEILENEYDIEIADLADSIETVEDLVTILAEELE</sequence>
<dbReference type="UniPathway" id="UPA00094"/>
<evidence type="ECO:0000259" key="4">
    <source>
        <dbReference type="Pfam" id="PF00550"/>
    </source>
</evidence>
<comment type="caution">
    <text evidence="3">Lacks conserved residue(s) required for the propagation of feature annotation.</text>
</comment>
<dbReference type="AlphaFoldDB" id="A0A7C1HYR2"/>
<dbReference type="InterPro" id="IPR036736">
    <property type="entry name" value="ACP-like_sf"/>
</dbReference>
<dbReference type="GO" id="GO:0005737">
    <property type="term" value="C:cytoplasm"/>
    <property type="evidence" value="ECO:0007669"/>
    <property type="project" value="UniProtKB-SubCell"/>
</dbReference>
<comment type="caution">
    <text evidence="5">The sequence shown here is derived from an EMBL/GenBank/DDBJ whole genome shotgun (WGS) entry which is preliminary data.</text>
</comment>
<evidence type="ECO:0000256" key="2">
    <source>
        <dbReference type="ARBA" id="ARBA00022553"/>
    </source>
</evidence>
<evidence type="ECO:0000256" key="1">
    <source>
        <dbReference type="ARBA" id="ARBA00022450"/>
    </source>
</evidence>